<dbReference type="InterPro" id="IPR009311">
    <property type="entry name" value="IFI6/IFI27-like"/>
</dbReference>
<evidence type="ECO:0000256" key="4">
    <source>
        <dbReference type="ARBA" id="ARBA00022989"/>
    </source>
</evidence>
<evidence type="ECO:0000256" key="1">
    <source>
        <dbReference type="ARBA" id="ARBA00004141"/>
    </source>
</evidence>
<dbReference type="Ensembl" id="ENSACAT00000048206.1">
    <property type="protein sequence ID" value="ENSACAP00000027938.1"/>
    <property type="gene ID" value="ENSACAG00000038686.1"/>
</dbReference>
<reference evidence="8" key="2">
    <citation type="submission" date="2025-08" db="UniProtKB">
        <authorList>
            <consortium name="Ensembl"/>
        </authorList>
    </citation>
    <scope>IDENTIFICATION</scope>
</reference>
<keyword evidence="4 7" id="KW-1133">Transmembrane helix</keyword>
<dbReference type="AlphaFoldDB" id="A0A803SY98"/>
<evidence type="ECO:0000256" key="3">
    <source>
        <dbReference type="ARBA" id="ARBA00022692"/>
    </source>
</evidence>
<dbReference type="Gene3D" id="6.10.110.10">
    <property type="match status" value="1"/>
</dbReference>
<evidence type="ECO:0000256" key="2">
    <source>
        <dbReference type="ARBA" id="ARBA00007262"/>
    </source>
</evidence>
<evidence type="ECO:0000313" key="8">
    <source>
        <dbReference type="Ensembl" id="ENSACAP00000027938.1"/>
    </source>
</evidence>
<organism evidence="8 9">
    <name type="scientific">Anolis carolinensis</name>
    <name type="common">Green anole</name>
    <name type="synonym">American chameleon</name>
    <dbReference type="NCBI Taxonomy" id="28377"/>
    <lineage>
        <taxon>Eukaryota</taxon>
        <taxon>Metazoa</taxon>
        <taxon>Chordata</taxon>
        <taxon>Craniata</taxon>
        <taxon>Vertebrata</taxon>
        <taxon>Euteleostomi</taxon>
        <taxon>Lepidosauria</taxon>
        <taxon>Squamata</taxon>
        <taxon>Bifurcata</taxon>
        <taxon>Unidentata</taxon>
        <taxon>Episquamata</taxon>
        <taxon>Toxicofera</taxon>
        <taxon>Iguania</taxon>
        <taxon>Dactyloidae</taxon>
        <taxon>Anolis</taxon>
    </lineage>
</organism>
<sequence length="146" mass="15156">WFFRAGGATIGVPLALGALGFTAAGIAVGSVAAGMMSTTAVASGGGVAAGSLVAIGQSVGTALLNNQPLRMPAIDVGETSGENASGTWPHSPKDIQQPQTKDCYIHRRNNIFLLKDEFTPLLINNKCSLVLGLFHIHKLSPLLIYN</sequence>
<evidence type="ECO:0000256" key="7">
    <source>
        <dbReference type="SAM" id="Phobius"/>
    </source>
</evidence>
<dbReference type="PANTHER" id="PTHR16932">
    <property type="entry name" value="INTERFERON ALPHA-INDUCIBLE PROTEIN 27"/>
    <property type="match status" value="1"/>
</dbReference>
<dbReference type="GO" id="GO:0016020">
    <property type="term" value="C:membrane"/>
    <property type="evidence" value="ECO:0007669"/>
    <property type="project" value="UniProtKB-SubCell"/>
</dbReference>
<evidence type="ECO:0008006" key="10">
    <source>
        <dbReference type="Google" id="ProtNLM"/>
    </source>
</evidence>
<keyword evidence="9" id="KW-1185">Reference proteome</keyword>
<evidence type="ECO:0000256" key="5">
    <source>
        <dbReference type="ARBA" id="ARBA00023136"/>
    </source>
</evidence>
<dbReference type="GeneTree" id="ENSGT01150000289825"/>
<dbReference type="Pfam" id="PF06140">
    <property type="entry name" value="Ifi-6-16"/>
    <property type="match status" value="1"/>
</dbReference>
<feature type="transmembrane region" description="Helical" evidence="7">
    <location>
        <begin position="41"/>
        <end position="64"/>
    </location>
</feature>
<dbReference type="PANTHER" id="PTHR16932:SF18">
    <property type="entry name" value="INTERFERON, ALPHA-INDUCIBLE PROTEIN 27-LIKE 2"/>
    <property type="match status" value="1"/>
</dbReference>
<keyword evidence="5 7" id="KW-0472">Membrane</keyword>
<evidence type="ECO:0000313" key="9">
    <source>
        <dbReference type="Proteomes" id="UP000001646"/>
    </source>
</evidence>
<reference evidence="8" key="3">
    <citation type="submission" date="2025-09" db="UniProtKB">
        <authorList>
            <consortium name="Ensembl"/>
        </authorList>
    </citation>
    <scope>IDENTIFICATION</scope>
</reference>
<dbReference type="InterPro" id="IPR038213">
    <property type="entry name" value="IFI6/IFI27-like_sf"/>
</dbReference>
<dbReference type="InParanoid" id="A0A803SY98"/>
<feature type="transmembrane region" description="Helical" evidence="7">
    <location>
        <begin position="12"/>
        <end position="35"/>
    </location>
</feature>
<feature type="region of interest" description="Disordered" evidence="6">
    <location>
        <begin position="80"/>
        <end position="99"/>
    </location>
</feature>
<dbReference type="Proteomes" id="UP000001646">
    <property type="component" value="Unplaced"/>
</dbReference>
<evidence type="ECO:0000256" key="6">
    <source>
        <dbReference type="SAM" id="MobiDB-lite"/>
    </source>
</evidence>
<proteinExistence type="inferred from homology"/>
<protein>
    <recommendedName>
        <fullName evidence="10">Interferon alpha inducible protein 27 like 1</fullName>
    </recommendedName>
</protein>
<reference evidence="8" key="1">
    <citation type="submission" date="2009-12" db="EMBL/GenBank/DDBJ databases">
        <title>The Genome Sequence of Anolis carolinensis (Green Anole Lizard).</title>
        <authorList>
            <consortium name="The Genome Sequencing Platform"/>
            <person name="Di Palma F."/>
            <person name="Alfoldi J."/>
            <person name="Heiman D."/>
            <person name="Young S."/>
            <person name="Grabherr M."/>
            <person name="Johnson J."/>
            <person name="Lander E.S."/>
            <person name="Lindblad-Toh K."/>
        </authorList>
    </citation>
    <scope>NUCLEOTIDE SEQUENCE [LARGE SCALE GENOMIC DNA]</scope>
    <source>
        <strain evidence="8">JBL SC #1</strain>
    </source>
</reference>
<comment type="similarity">
    <text evidence="2">Belongs to the IFI6/IFI27 family.</text>
</comment>
<name>A0A803SY98_ANOCA</name>
<comment type="subcellular location">
    <subcellularLocation>
        <location evidence="1">Membrane</location>
        <topology evidence="1">Multi-pass membrane protein</topology>
    </subcellularLocation>
</comment>
<keyword evidence="3 7" id="KW-0812">Transmembrane</keyword>
<accession>A0A803SY98</accession>